<accession>A0ABV0ETY1</accession>
<dbReference type="Pfam" id="PF09365">
    <property type="entry name" value="DUF2461"/>
    <property type="match status" value="1"/>
</dbReference>
<protein>
    <recommendedName>
        <fullName evidence="3">TIGR02453 family protein</fullName>
    </recommendedName>
</protein>
<evidence type="ECO:0000313" key="1">
    <source>
        <dbReference type="EMBL" id="MEO1770782.1"/>
    </source>
</evidence>
<dbReference type="NCBIfam" id="TIGR02453">
    <property type="entry name" value="TIGR02453 family protein"/>
    <property type="match status" value="1"/>
</dbReference>
<reference evidence="1 2" key="1">
    <citation type="submission" date="2021-03" db="EMBL/GenBank/DDBJ databases">
        <authorList>
            <person name="Gilmore M.S."/>
            <person name="Schwartzman J."/>
            <person name="Van Tyne D."/>
            <person name="Martin M."/>
            <person name="Earl A.M."/>
            <person name="Manson A.L."/>
            <person name="Straub T."/>
            <person name="Salamzade R."/>
            <person name="Saavedra J."/>
            <person name="Lebreton F."/>
            <person name="Prichula J."/>
            <person name="Schaufler K."/>
            <person name="Gaca A."/>
            <person name="Sgardioli B."/>
            <person name="Wagenaar J."/>
            <person name="Strong T."/>
        </authorList>
    </citation>
    <scope>NUCLEOTIDE SEQUENCE [LARGE SCALE GENOMIC DNA]</scope>
    <source>
        <strain evidence="1 2">665A</strain>
    </source>
</reference>
<keyword evidence="2" id="KW-1185">Reference proteome</keyword>
<dbReference type="InterPro" id="IPR012808">
    <property type="entry name" value="CHP02453"/>
</dbReference>
<dbReference type="EMBL" id="JAFREL020000002">
    <property type="protein sequence ID" value="MEO1770782.1"/>
    <property type="molecule type" value="Genomic_DNA"/>
</dbReference>
<dbReference type="PIRSF" id="PIRSF028451">
    <property type="entry name" value="UCP028451"/>
    <property type="match status" value="1"/>
</dbReference>
<gene>
    <name evidence="1" type="ORF">JZO67_002735</name>
</gene>
<dbReference type="Proteomes" id="UP000664357">
    <property type="component" value="Unassembled WGS sequence"/>
</dbReference>
<proteinExistence type="predicted"/>
<dbReference type="PANTHER" id="PTHR36452">
    <property type="entry name" value="CHROMOSOME 12, WHOLE GENOME SHOTGUN SEQUENCE"/>
    <property type="match status" value="1"/>
</dbReference>
<sequence>MNLDRTLEFLTALEANNSFEWMKEHKKDYQIAKNEFLKFVQELLLLIAEFDPPIGNLEPKRLVYRLNRDIRFSHDKTPYHPAFRAHLSIAERKPIPAGYYICIKPGQSFLGGGVFAPQFSQATELIREHLVSYPEEFQQIITRKAFIETFKVEGLKLKNVPRGYDKDHPLAEYLKHKSWNIEYKISDQELLTEASEYVVEKFKLMLPLNGFLNQGLVDFRMPERGK</sequence>
<reference evidence="1 2" key="2">
    <citation type="submission" date="2024-02" db="EMBL/GenBank/DDBJ databases">
        <title>The Genome Sequence of Enterococcus sp. DIV0159.</title>
        <authorList>
            <person name="Earl A."/>
            <person name="Manson A."/>
            <person name="Gilmore M."/>
            <person name="Sanders J."/>
            <person name="Shea T."/>
            <person name="Howe W."/>
            <person name="Livny J."/>
            <person name="Cuomo C."/>
            <person name="Neafsey D."/>
            <person name="Birren B."/>
        </authorList>
    </citation>
    <scope>NUCLEOTIDE SEQUENCE [LARGE SCALE GENOMIC DNA]</scope>
    <source>
        <strain evidence="1 2">665A</strain>
    </source>
</reference>
<evidence type="ECO:0000313" key="2">
    <source>
        <dbReference type="Proteomes" id="UP000664357"/>
    </source>
</evidence>
<comment type="caution">
    <text evidence="1">The sequence shown here is derived from an EMBL/GenBank/DDBJ whole genome shotgun (WGS) entry which is preliminary data.</text>
</comment>
<dbReference type="RefSeq" id="WP_207701681.1">
    <property type="nucleotide sequence ID" value="NZ_JAFREL020000002.1"/>
</dbReference>
<name>A0ABV0ETY1_9ENTE</name>
<evidence type="ECO:0008006" key="3">
    <source>
        <dbReference type="Google" id="ProtNLM"/>
    </source>
</evidence>
<organism evidence="1 2">
    <name type="scientific">Candidatus Enterococcus ferrettii</name>
    <dbReference type="NCBI Taxonomy" id="2815324"/>
    <lineage>
        <taxon>Bacteria</taxon>
        <taxon>Bacillati</taxon>
        <taxon>Bacillota</taxon>
        <taxon>Bacilli</taxon>
        <taxon>Lactobacillales</taxon>
        <taxon>Enterococcaceae</taxon>
        <taxon>Enterococcus</taxon>
    </lineage>
</organism>
<dbReference type="PANTHER" id="PTHR36452:SF1">
    <property type="entry name" value="DUF2461 DOMAIN-CONTAINING PROTEIN"/>
    <property type="match status" value="1"/>
</dbReference>
<dbReference type="InterPro" id="IPR015996">
    <property type="entry name" value="UCP028451"/>
</dbReference>